<protein>
    <submittedName>
        <fullName evidence="1">Uncharacterized protein</fullName>
    </submittedName>
</protein>
<evidence type="ECO:0000313" key="1">
    <source>
        <dbReference type="EMBL" id="KAK1863603.1"/>
    </source>
</evidence>
<dbReference type="Proteomes" id="UP000798662">
    <property type="component" value="Chromosome 2"/>
</dbReference>
<sequence length="169" mass="18373">MSITPPDSVGRIAGALRPEMLNALDQDLLAGLRFSASHGGKVLLAGDMEQGQKILLALSAALQYESKWPLLVISPAQLRSTWSEEAHRWLGPTTSVFPVSSEADVKNAECLSSSWVIVTSYALLPCFSEAWLTKDRVIIVDESQQLRLATVALQLGAPRFEKMPAGRGR</sequence>
<dbReference type="EMBL" id="CM020619">
    <property type="protein sequence ID" value="KAK1863603.1"/>
    <property type="molecule type" value="Genomic_DNA"/>
</dbReference>
<comment type="caution">
    <text evidence="1">The sequence shown here is derived from an EMBL/GenBank/DDBJ whole genome shotgun (WGS) entry which is preliminary data.</text>
</comment>
<reference evidence="1" key="1">
    <citation type="submission" date="2019-11" db="EMBL/GenBank/DDBJ databases">
        <title>Nori genome reveals adaptations in red seaweeds to the harsh intertidal environment.</title>
        <authorList>
            <person name="Wang D."/>
            <person name="Mao Y."/>
        </authorList>
    </citation>
    <scope>NUCLEOTIDE SEQUENCE</scope>
    <source>
        <tissue evidence="1">Gametophyte</tissue>
    </source>
</reference>
<name>A0ACC3C0H4_PYRYE</name>
<gene>
    <name evidence="1" type="ORF">I4F81_006157</name>
</gene>
<organism evidence="1 2">
    <name type="scientific">Pyropia yezoensis</name>
    <name type="common">Susabi-nori</name>
    <name type="synonym">Porphyra yezoensis</name>
    <dbReference type="NCBI Taxonomy" id="2788"/>
    <lineage>
        <taxon>Eukaryota</taxon>
        <taxon>Rhodophyta</taxon>
        <taxon>Bangiophyceae</taxon>
        <taxon>Bangiales</taxon>
        <taxon>Bangiaceae</taxon>
        <taxon>Pyropia</taxon>
    </lineage>
</organism>
<evidence type="ECO:0000313" key="2">
    <source>
        <dbReference type="Proteomes" id="UP000798662"/>
    </source>
</evidence>
<accession>A0ACC3C0H4</accession>
<keyword evidence="2" id="KW-1185">Reference proteome</keyword>
<proteinExistence type="predicted"/>